<feature type="transmembrane region" description="Helical" evidence="2">
    <location>
        <begin position="312"/>
        <end position="336"/>
    </location>
</feature>
<organism evidence="3 4">
    <name type="scientific">Polyplosphaeria fusca</name>
    <dbReference type="NCBI Taxonomy" id="682080"/>
    <lineage>
        <taxon>Eukaryota</taxon>
        <taxon>Fungi</taxon>
        <taxon>Dikarya</taxon>
        <taxon>Ascomycota</taxon>
        <taxon>Pezizomycotina</taxon>
        <taxon>Dothideomycetes</taxon>
        <taxon>Pleosporomycetidae</taxon>
        <taxon>Pleosporales</taxon>
        <taxon>Tetraplosphaeriaceae</taxon>
        <taxon>Polyplosphaeria</taxon>
    </lineage>
</organism>
<evidence type="ECO:0000256" key="2">
    <source>
        <dbReference type="SAM" id="Phobius"/>
    </source>
</evidence>
<name>A0A9P4R4Y1_9PLEO</name>
<gene>
    <name evidence="3" type="ORF">EJ04DRAFT_510892</name>
</gene>
<evidence type="ECO:0000256" key="1">
    <source>
        <dbReference type="SAM" id="MobiDB-lite"/>
    </source>
</evidence>
<keyword evidence="2" id="KW-0472">Membrane</keyword>
<sequence length="364" mass="41666">MADASTAPTSPTGEATFSCPSTTTTAWHSTPPFEESTQLCTTLSYTPPTSEKPPHLHNHGPSQTLPDAPRIPLHTPSILTHTLTDLSTTRMHPLREKLWWSGPTPSIRPLSEHLTLERRIKITEDPTMHLVWTDNLLFLKPLPAYLCSHAFWQHLLDPANHEISAEVRDEVRAAALGFLRTYARLVQRRSDFQLAVRLDLLASFPSLSFESFILFIQAFDDIPDAAVGLRWRFGELSLEALNFYSLLWLKTWHRNRYESRYGAYFQRFFPVVLFMFALFSVILSAMQVILAARQPELWGTDNRGLRKTLNLFVWFGTEAIAWSLAFGLLFVFWWFWRSIAEAIKAHKNKRGLKEKLVVDVTSAA</sequence>
<feature type="compositionally biased region" description="Polar residues" evidence="1">
    <location>
        <begin position="1"/>
        <end position="28"/>
    </location>
</feature>
<reference evidence="3" key="1">
    <citation type="journal article" date="2020" name="Stud. Mycol.">
        <title>101 Dothideomycetes genomes: a test case for predicting lifestyles and emergence of pathogens.</title>
        <authorList>
            <person name="Haridas S."/>
            <person name="Albert R."/>
            <person name="Binder M."/>
            <person name="Bloem J."/>
            <person name="Labutti K."/>
            <person name="Salamov A."/>
            <person name="Andreopoulos B."/>
            <person name="Baker S."/>
            <person name="Barry K."/>
            <person name="Bills G."/>
            <person name="Bluhm B."/>
            <person name="Cannon C."/>
            <person name="Castanera R."/>
            <person name="Culley D."/>
            <person name="Daum C."/>
            <person name="Ezra D."/>
            <person name="Gonzalez J."/>
            <person name="Henrissat B."/>
            <person name="Kuo A."/>
            <person name="Liang C."/>
            <person name="Lipzen A."/>
            <person name="Lutzoni F."/>
            <person name="Magnuson J."/>
            <person name="Mondo S."/>
            <person name="Nolan M."/>
            <person name="Ohm R."/>
            <person name="Pangilinan J."/>
            <person name="Park H.-J."/>
            <person name="Ramirez L."/>
            <person name="Alfaro M."/>
            <person name="Sun H."/>
            <person name="Tritt A."/>
            <person name="Yoshinaga Y."/>
            <person name="Zwiers L.-H."/>
            <person name="Turgeon B."/>
            <person name="Goodwin S."/>
            <person name="Spatafora J."/>
            <person name="Crous P."/>
            <person name="Grigoriev I."/>
        </authorList>
    </citation>
    <scope>NUCLEOTIDE SEQUENCE</scope>
    <source>
        <strain evidence="3">CBS 125425</strain>
    </source>
</reference>
<dbReference type="InterPro" id="IPR046536">
    <property type="entry name" value="DUF6601"/>
</dbReference>
<protein>
    <submittedName>
        <fullName evidence="3">Uncharacterized protein</fullName>
    </submittedName>
</protein>
<feature type="region of interest" description="Disordered" evidence="1">
    <location>
        <begin position="1"/>
        <end position="73"/>
    </location>
</feature>
<comment type="caution">
    <text evidence="3">The sequence shown here is derived from an EMBL/GenBank/DDBJ whole genome shotgun (WGS) entry which is preliminary data.</text>
</comment>
<keyword evidence="4" id="KW-1185">Reference proteome</keyword>
<dbReference type="EMBL" id="ML996122">
    <property type="protein sequence ID" value="KAF2736789.1"/>
    <property type="molecule type" value="Genomic_DNA"/>
</dbReference>
<keyword evidence="2" id="KW-0812">Transmembrane</keyword>
<evidence type="ECO:0000313" key="3">
    <source>
        <dbReference type="EMBL" id="KAF2736789.1"/>
    </source>
</evidence>
<proteinExistence type="predicted"/>
<accession>A0A9P4R4Y1</accession>
<keyword evidence="2" id="KW-1133">Transmembrane helix</keyword>
<dbReference type="Pfam" id="PF20246">
    <property type="entry name" value="DUF6601"/>
    <property type="match status" value="1"/>
</dbReference>
<dbReference type="AlphaFoldDB" id="A0A9P4R4Y1"/>
<evidence type="ECO:0000313" key="4">
    <source>
        <dbReference type="Proteomes" id="UP000799444"/>
    </source>
</evidence>
<dbReference type="Proteomes" id="UP000799444">
    <property type="component" value="Unassembled WGS sequence"/>
</dbReference>
<feature type="compositionally biased region" description="Polar residues" evidence="1">
    <location>
        <begin position="35"/>
        <end position="49"/>
    </location>
</feature>
<dbReference type="PANTHER" id="PTHR34414:SF1">
    <property type="entry name" value="SUBTILISIN-LIKE SERINE PROTEASE"/>
    <property type="match status" value="1"/>
</dbReference>
<dbReference type="OrthoDB" id="5086500at2759"/>
<dbReference type="PANTHER" id="PTHR34414">
    <property type="entry name" value="HET DOMAIN-CONTAINING PROTEIN-RELATED"/>
    <property type="match status" value="1"/>
</dbReference>
<feature type="transmembrane region" description="Helical" evidence="2">
    <location>
        <begin position="269"/>
        <end position="292"/>
    </location>
</feature>